<dbReference type="EMBL" id="JARQAG010000032">
    <property type="protein sequence ID" value="MDT2732746.1"/>
    <property type="molecule type" value="Genomic_DNA"/>
</dbReference>
<dbReference type="Proteomes" id="UP001180515">
    <property type="component" value="Unassembled WGS sequence"/>
</dbReference>
<dbReference type="AlphaFoldDB" id="A0AAE4HZP0"/>
<dbReference type="RefSeq" id="WP_311981532.1">
    <property type="nucleotide sequence ID" value="NZ_JARQAG010000032.1"/>
</dbReference>
<gene>
    <name evidence="1" type="ORF">P7G31_11075</name>
</gene>
<name>A0AAE4HZP0_9STRE</name>
<evidence type="ECO:0000313" key="2">
    <source>
        <dbReference type="Proteomes" id="UP001180515"/>
    </source>
</evidence>
<reference evidence="1" key="1">
    <citation type="submission" date="2023-03" db="EMBL/GenBank/DDBJ databases">
        <authorList>
            <person name="Shen W."/>
            <person name="Cai J."/>
        </authorList>
    </citation>
    <scope>NUCLEOTIDE SEQUENCE</scope>
    <source>
        <strain evidence="1">P82-2</strain>
    </source>
</reference>
<sequence length="125" mass="14283">MIDKDFGEVIFNDGFDTKINVTIFSKTQKVLVTALAYEESDGISKEQKKSFLTFNNKKIEYISKIESILVDEFGNKANDRFNISSIFIDRDGELALLFDDQQNEDEGIAVQIIPEILICEQSNYL</sequence>
<protein>
    <submittedName>
        <fullName evidence="1">Uncharacterized protein</fullName>
    </submittedName>
</protein>
<evidence type="ECO:0000313" key="1">
    <source>
        <dbReference type="EMBL" id="MDT2732746.1"/>
    </source>
</evidence>
<comment type="caution">
    <text evidence="1">The sequence shown here is derived from an EMBL/GenBank/DDBJ whole genome shotgun (WGS) entry which is preliminary data.</text>
</comment>
<proteinExistence type="predicted"/>
<organism evidence="1 2">
    <name type="scientific">Streptococcus parauberis</name>
    <dbReference type="NCBI Taxonomy" id="1348"/>
    <lineage>
        <taxon>Bacteria</taxon>
        <taxon>Bacillati</taxon>
        <taxon>Bacillota</taxon>
        <taxon>Bacilli</taxon>
        <taxon>Lactobacillales</taxon>
        <taxon>Streptococcaceae</taxon>
        <taxon>Streptococcus</taxon>
    </lineage>
</organism>
<accession>A0AAE4HZP0</accession>